<evidence type="ECO:0000256" key="3">
    <source>
        <dbReference type="ARBA" id="ARBA00023004"/>
    </source>
</evidence>
<reference evidence="7 8" key="1">
    <citation type="submission" date="2014-08" db="EMBL/GenBank/DDBJ databases">
        <authorList>
            <person name="Wibberg D."/>
        </authorList>
    </citation>
    <scope>NUCLEOTIDE SEQUENCE [LARGE SCALE GENOMIC DNA]</scope>
    <source>
        <strain evidence="8">ING2-E5B</strain>
    </source>
</reference>
<feature type="domain" description="Calcineurin-like phosphoesterase" evidence="6">
    <location>
        <begin position="28"/>
        <end position="271"/>
    </location>
</feature>
<evidence type="ECO:0000259" key="6">
    <source>
        <dbReference type="Pfam" id="PF00149"/>
    </source>
</evidence>
<dbReference type="InterPro" id="IPR004843">
    <property type="entry name" value="Calcineurin-like_PHP"/>
</dbReference>
<dbReference type="AlphaFoldDB" id="A0A098BX86"/>
<evidence type="ECO:0000256" key="5">
    <source>
        <dbReference type="SAM" id="SignalP"/>
    </source>
</evidence>
<dbReference type="InterPro" id="IPR029052">
    <property type="entry name" value="Metallo-depent_PP-like"/>
</dbReference>
<keyword evidence="1" id="KW-0479">Metal-binding</keyword>
<proteinExistence type="inferred from homology"/>
<sequence length="425" mass="48205">MKKTCITFFLFSLFFFTTFGSVKRDTLTIAVITDIHYLSSEFTEEGDALDAYERITGRNIQDLHEVLDKVLTNLIEEDVDILLVTGDITNHGEKLSHKEFIDKILPLTETGVGVYIIPGNHDINIPNAKNYIGDKAGHAENISKEEFTNLYKPMGFSNAISRDSCSLSYLAEIDQDTWLLAIDTNRYDEYDSGYISAGRIRQGTMQWILNILTEADNKGIRILGMMHHGLIEHMSLQSTFFPEYLVEDWKENADMLAEAGLEIVFTGHFHSNDISLRTTASGKTIYDVQTASLSQFPFAYRIMKLSDRSISIDTKFITSIPGNENLEEEYKRKLESATRRAAVSKLKDLAIPMSEEMKKVLSDLIVKLNIAHVKGDEKEDPEIMSAVKSFALLLGNDTEEVDFSFDFPPEDNKLVIEFRSRDEKN</sequence>
<dbReference type="KEGG" id="pbt:ING2E5B_0003"/>
<dbReference type="Gene3D" id="3.60.21.10">
    <property type="match status" value="1"/>
</dbReference>
<dbReference type="SUPFAM" id="SSF56300">
    <property type="entry name" value="Metallo-dependent phosphatases"/>
    <property type="match status" value="1"/>
</dbReference>
<keyword evidence="2" id="KW-0378">Hydrolase</keyword>
<feature type="signal peptide" evidence="5">
    <location>
        <begin position="1"/>
        <end position="20"/>
    </location>
</feature>
<dbReference type="PANTHER" id="PTHR42988">
    <property type="entry name" value="PHOSPHOHYDROLASE"/>
    <property type="match status" value="1"/>
</dbReference>
<dbReference type="STRING" id="1562970.ING2E5B_0003"/>
<evidence type="ECO:0000313" key="8">
    <source>
        <dbReference type="Proteomes" id="UP000032417"/>
    </source>
</evidence>
<evidence type="ECO:0000256" key="1">
    <source>
        <dbReference type="ARBA" id="ARBA00022723"/>
    </source>
</evidence>
<keyword evidence="5" id="KW-0732">Signal</keyword>
<feature type="chain" id="PRO_5001933271" evidence="5">
    <location>
        <begin position="21"/>
        <end position="425"/>
    </location>
</feature>
<dbReference type="GO" id="GO:0016787">
    <property type="term" value="F:hydrolase activity"/>
    <property type="evidence" value="ECO:0007669"/>
    <property type="project" value="UniProtKB-KW"/>
</dbReference>
<dbReference type="Proteomes" id="UP000032417">
    <property type="component" value="Chromosome 1"/>
</dbReference>
<dbReference type="PANTHER" id="PTHR42988:SF2">
    <property type="entry name" value="CYCLIC NUCLEOTIDE PHOSPHODIESTERASE CBUA0032-RELATED"/>
    <property type="match status" value="1"/>
</dbReference>
<dbReference type="InterPro" id="IPR050884">
    <property type="entry name" value="CNP_phosphodiesterase-III"/>
</dbReference>
<organism evidence="7 8">
    <name type="scientific">Fermentimonas caenicola</name>
    <dbReference type="NCBI Taxonomy" id="1562970"/>
    <lineage>
        <taxon>Bacteria</taxon>
        <taxon>Pseudomonadati</taxon>
        <taxon>Bacteroidota</taxon>
        <taxon>Bacteroidia</taxon>
        <taxon>Bacteroidales</taxon>
        <taxon>Dysgonomonadaceae</taxon>
        <taxon>Fermentimonas</taxon>
    </lineage>
</organism>
<dbReference type="GO" id="GO:0046872">
    <property type="term" value="F:metal ion binding"/>
    <property type="evidence" value="ECO:0007669"/>
    <property type="project" value="UniProtKB-KW"/>
</dbReference>
<evidence type="ECO:0000313" key="7">
    <source>
        <dbReference type="EMBL" id="CEA14582.1"/>
    </source>
</evidence>
<accession>A0A098BX86</accession>
<name>A0A098BX86_9BACT</name>
<evidence type="ECO:0000256" key="2">
    <source>
        <dbReference type="ARBA" id="ARBA00022801"/>
    </source>
</evidence>
<protein>
    <submittedName>
        <fullName evidence="7">Putative metallophosphatase domain</fullName>
    </submittedName>
</protein>
<dbReference type="EMBL" id="LN515532">
    <property type="protein sequence ID" value="CEA14582.1"/>
    <property type="molecule type" value="Genomic_DNA"/>
</dbReference>
<keyword evidence="8" id="KW-1185">Reference proteome</keyword>
<gene>
    <name evidence="7" type="ORF">ING2E5B_0003</name>
</gene>
<keyword evidence="3" id="KW-0408">Iron</keyword>
<dbReference type="HOGENOM" id="CLU_033792_2_1_10"/>
<dbReference type="OrthoDB" id="5695107at2"/>
<dbReference type="Pfam" id="PF00149">
    <property type="entry name" value="Metallophos"/>
    <property type="match status" value="1"/>
</dbReference>
<evidence type="ECO:0000256" key="4">
    <source>
        <dbReference type="ARBA" id="ARBA00025742"/>
    </source>
</evidence>
<comment type="similarity">
    <text evidence="4">Belongs to the cyclic nucleotide phosphodiesterase class-III family.</text>
</comment>